<proteinExistence type="predicted"/>
<dbReference type="Pfam" id="PF16064">
    <property type="entry name" value="DUF4806"/>
    <property type="match status" value="1"/>
</dbReference>
<dbReference type="PANTHER" id="PTHR34153:SF2">
    <property type="entry name" value="SI:CH211-262H13.3-RELATED"/>
    <property type="match status" value="1"/>
</dbReference>
<accession>A0A7J6C1Q9</accession>
<feature type="region of interest" description="Disordered" evidence="1">
    <location>
        <begin position="302"/>
        <end position="327"/>
    </location>
</feature>
<sequence>MNQQTASPPLDQRLKTTALQYIMYAVVTLQDSDELMVVPSNWLSQDKRHCYWPPFKSTEKCMEAVENKLNPETEGKPWEKLNIIFLGEYGTFEKAKEGHKEIKEHERSYPLDTVLPGIKRQRLEGSQGMSNNQLHPLPPVTPASISRMSADDKVEIIQMLRDIKSKVQENSTMLKKILKDNTVPEVPSSTCVPSKNLKLPLRTFEDVARTEMELKNATTRKKYVKYLSSLGGHMPKDVIKNIMQQVLTDDLAIQFNWQGRGDKKAFSHLVLTDVIRDSALTRNVNRGDCETEIKKYLSYAASRKRPREQGGPGHEIPNVISTSLMGN</sequence>
<name>A0A7J6C1Q9_9TELE</name>
<keyword evidence="4" id="KW-1185">Reference proteome</keyword>
<organism evidence="3 4">
    <name type="scientific">Onychostoma macrolepis</name>
    <dbReference type="NCBI Taxonomy" id="369639"/>
    <lineage>
        <taxon>Eukaryota</taxon>
        <taxon>Metazoa</taxon>
        <taxon>Chordata</taxon>
        <taxon>Craniata</taxon>
        <taxon>Vertebrata</taxon>
        <taxon>Euteleostomi</taxon>
        <taxon>Actinopterygii</taxon>
        <taxon>Neopterygii</taxon>
        <taxon>Teleostei</taxon>
        <taxon>Ostariophysi</taxon>
        <taxon>Cypriniformes</taxon>
        <taxon>Cyprinidae</taxon>
        <taxon>Acrossocheilinae</taxon>
        <taxon>Onychostoma</taxon>
    </lineage>
</organism>
<reference evidence="3 4" key="1">
    <citation type="submission" date="2020-04" db="EMBL/GenBank/DDBJ databases">
        <title>Chromosome-level genome assembly of a cyprinid fish Onychostoma macrolepis by integration of Nanopore Sequencing, Bionano and Hi-C technology.</title>
        <authorList>
            <person name="Wang D."/>
        </authorList>
    </citation>
    <scope>NUCLEOTIDE SEQUENCE [LARGE SCALE GENOMIC DNA]</scope>
    <source>
        <strain evidence="3">SWU-2019</strain>
        <tissue evidence="3">Muscle</tissue>
    </source>
</reference>
<dbReference type="InterPro" id="IPR032071">
    <property type="entry name" value="DUF4806"/>
</dbReference>
<dbReference type="AlphaFoldDB" id="A0A7J6C1Q9"/>
<comment type="caution">
    <text evidence="3">The sequence shown here is derived from an EMBL/GenBank/DDBJ whole genome shotgun (WGS) entry which is preliminary data.</text>
</comment>
<protein>
    <recommendedName>
        <fullName evidence="2">DUF4806 domain-containing protein</fullName>
    </recommendedName>
</protein>
<feature type="domain" description="DUF4806" evidence="2">
    <location>
        <begin position="195"/>
        <end position="270"/>
    </location>
</feature>
<evidence type="ECO:0000259" key="2">
    <source>
        <dbReference type="Pfam" id="PF16064"/>
    </source>
</evidence>
<dbReference type="PANTHER" id="PTHR34153">
    <property type="entry name" value="SI:CH211-262H13.3-RELATED-RELATED"/>
    <property type="match status" value="1"/>
</dbReference>
<gene>
    <name evidence="3" type="ORF">G5714_018889</name>
</gene>
<dbReference type="EMBL" id="JAAMOB010000019">
    <property type="protein sequence ID" value="KAF4100693.1"/>
    <property type="molecule type" value="Genomic_DNA"/>
</dbReference>
<evidence type="ECO:0000313" key="4">
    <source>
        <dbReference type="Proteomes" id="UP000579812"/>
    </source>
</evidence>
<dbReference type="Proteomes" id="UP000579812">
    <property type="component" value="Unassembled WGS sequence"/>
</dbReference>
<evidence type="ECO:0000313" key="3">
    <source>
        <dbReference type="EMBL" id="KAF4100693.1"/>
    </source>
</evidence>
<evidence type="ECO:0000256" key="1">
    <source>
        <dbReference type="SAM" id="MobiDB-lite"/>
    </source>
</evidence>